<evidence type="ECO:0000256" key="5">
    <source>
        <dbReference type="ARBA" id="ARBA00022559"/>
    </source>
</evidence>
<dbReference type="CDD" id="cd00693">
    <property type="entry name" value="secretory_peroxidase"/>
    <property type="match status" value="1"/>
</dbReference>
<keyword evidence="18" id="KW-0964">Secreted</keyword>
<feature type="disulfide bond" evidence="17">
    <location>
        <begin position="200"/>
        <end position="231"/>
    </location>
</feature>
<dbReference type="Gene3D" id="1.10.420.10">
    <property type="entry name" value="Peroxidase, domain 2"/>
    <property type="match status" value="1"/>
</dbReference>
<keyword evidence="21" id="KW-1185">Reference proteome</keyword>
<feature type="binding site" evidence="14">
    <location>
        <position position="163"/>
    </location>
    <ligand>
        <name>substrate</name>
    </ligand>
</feature>
<evidence type="ECO:0000256" key="12">
    <source>
        <dbReference type="ARBA" id="ARBA00023180"/>
    </source>
</evidence>
<evidence type="ECO:0000256" key="9">
    <source>
        <dbReference type="ARBA" id="ARBA00023002"/>
    </source>
</evidence>
<feature type="disulfide bond" evidence="17">
    <location>
        <begin position="71"/>
        <end position="76"/>
    </location>
</feature>
<keyword evidence="6 18" id="KW-0349">Heme</keyword>
<dbReference type="OrthoDB" id="2113341at2759"/>
<dbReference type="EMBL" id="JAKUCV010000537">
    <property type="protein sequence ID" value="KAJ4849621.1"/>
    <property type="molecule type" value="Genomic_DNA"/>
</dbReference>
<dbReference type="GO" id="GO:0042744">
    <property type="term" value="P:hydrogen peroxide catabolic process"/>
    <property type="evidence" value="ECO:0007669"/>
    <property type="project" value="UniProtKB-KW"/>
</dbReference>
<dbReference type="AlphaFoldDB" id="A0A9Q0GJT6"/>
<comment type="catalytic activity">
    <reaction evidence="1 18">
        <text>2 a phenolic donor + H2O2 = 2 a phenolic radical donor + 2 H2O</text>
        <dbReference type="Rhea" id="RHEA:56136"/>
        <dbReference type="ChEBI" id="CHEBI:15377"/>
        <dbReference type="ChEBI" id="CHEBI:16240"/>
        <dbReference type="ChEBI" id="CHEBI:139520"/>
        <dbReference type="ChEBI" id="CHEBI:139521"/>
        <dbReference type="EC" id="1.11.1.7"/>
    </reaction>
</comment>
<keyword evidence="12" id="KW-0325">Glycoprotein</keyword>
<feature type="binding site" evidence="15">
    <location>
        <position position="194"/>
    </location>
    <ligand>
        <name>Ca(2+)</name>
        <dbReference type="ChEBI" id="CHEBI:29108"/>
        <label>2</label>
    </ligand>
</feature>
<feature type="signal peptide" evidence="18">
    <location>
        <begin position="1"/>
        <end position="27"/>
    </location>
</feature>
<evidence type="ECO:0000256" key="7">
    <source>
        <dbReference type="ARBA" id="ARBA00022723"/>
    </source>
</evidence>
<feature type="binding site" evidence="15">
    <location>
        <position position="247"/>
    </location>
    <ligand>
        <name>Ca(2+)</name>
        <dbReference type="ChEBI" id="CHEBI:29108"/>
        <label>2</label>
    </ligand>
</feature>
<keyword evidence="10 15" id="KW-0408">Iron</keyword>
<evidence type="ECO:0000256" key="6">
    <source>
        <dbReference type="ARBA" id="ARBA00022617"/>
    </source>
</evidence>
<evidence type="ECO:0000256" key="10">
    <source>
        <dbReference type="ARBA" id="ARBA00023004"/>
    </source>
</evidence>
<evidence type="ECO:0000256" key="8">
    <source>
        <dbReference type="ARBA" id="ARBA00022837"/>
    </source>
</evidence>
<evidence type="ECO:0000256" key="18">
    <source>
        <dbReference type="RuleBase" id="RU362060"/>
    </source>
</evidence>
<feature type="binding site" evidence="15">
    <location>
        <position position="79"/>
    </location>
    <ligand>
        <name>Ca(2+)</name>
        <dbReference type="ChEBI" id="CHEBI:29108"/>
        <label>1</label>
    </ligand>
</feature>
<dbReference type="InterPro" id="IPR000823">
    <property type="entry name" value="Peroxidase_pln"/>
</dbReference>
<feature type="binding site" evidence="15">
    <location>
        <position position="252"/>
    </location>
    <ligand>
        <name>Ca(2+)</name>
        <dbReference type="ChEBI" id="CHEBI:29108"/>
        <label>2</label>
    </ligand>
</feature>
<dbReference type="InterPro" id="IPR033905">
    <property type="entry name" value="Secretory_peroxidase"/>
</dbReference>
<dbReference type="GO" id="GO:0046872">
    <property type="term" value="F:metal ion binding"/>
    <property type="evidence" value="ECO:0007669"/>
    <property type="project" value="UniProtKB-UniRule"/>
</dbReference>
<evidence type="ECO:0000256" key="2">
    <source>
        <dbReference type="ARBA" id="ARBA00002322"/>
    </source>
</evidence>
<feature type="binding site" description="axial binding residue" evidence="15">
    <location>
        <position position="193"/>
    </location>
    <ligand>
        <name>heme b</name>
        <dbReference type="ChEBI" id="CHEBI:60344"/>
    </ligand>
    <ligandPart>
        <name>Fe</name>
        <dbReference type="ChEBI" id="CHEBI:18248"/>
    </ligandPart>
</feature>
<feature type="disulfide bond" evidence="17">
    <location>
        <begin position="38"/>
        <end position="116"/>
    </location>
</feature>
<dbReference type="Gene3D" id="1.10.520.10">
    <property type="match status" value="1"/>
</dbReference>
<comment type="cofactor">
    <cofactor evidence="15 18">
        <name>Ca(2+)</name>
        <dbReference type="ChEBI" id="CHEBI:29108"/>
    </cofactor>
    <text evidence="15 18">Binds 2 calcium ions per subunit.</text>
</comment>
<comment type="similarity">
    <text evidence="18">Belongs to the peroxidase family. Classical plant (class III) peroxidase subfamily.</text>
</comment>
<feature type="active site" description="Proton acceptor" evidence="13">
    <location>
        <position position="69"/>
    </location>
</feature>
<keyword evidence="18" id="KW-0732">Signal</keyword>
<evidence type="ECO:0000313" key="20">
    <source>
        <dbReference type="EMBL" id="KAJ4849621.1"/>
    </source>
</evidence>
<feature type="site" description="Transition state stabilizer" evidence="16">
    <location>
        <position position="65"/>
    </location>
</feature>
<evidence type="ECO:0000256" key="16">
    <source>
        <dbReference type="PIRSR" id="PIRSR600823-4"/>
    </source>
</evidence>
<evidence type="ECO:0000256" key="17">
    <source>
        <dbReference type="PIRSR" id="PIRSR600823-5"/>
    </source>
</evidence>
<keyword evidence="9 18" id="KW-0560">Oxidoreductase</keyword>
<evidence type="ECO:0000256" key="11">
    <source>
        <dbReference type="ARBA" id="ARBA00023157"/>
    </source>
</evidence>
<sequence length="326" mass="34460">MSSYNMITHLFEIMLLVALLCGGLSYAQLSPSFYGTTCPNVTNVVRSVVEQARGSDSLIGPKLIRMHFHDCFVNGCDGSILLVGNGVDSEQNAVPNQSIDGYSVVDDIKTALENACPGVVSCADILALSSQILVGLAGGPTWQVPLGRRDGTSANRAGTTAIPGPFESLSNITRKFSDVGLDATDLVALSGAHTFGVARCSAFQTRLYNFNNGNPDPTLDTTYLNQLRQTCPQSGGGSTTTSLDPATPNGFDNNYFTNLQNNRGLLSSDQVLFSTSGAPTVAIVNRFAGSQSDFFDSFGQAMINMGNISPLTGSNGEIRADCKRVN</sequence>
<dbReference type="Pfam" id="PF00141">
    <property type="entry name" value="peroxidase"/>
    <property type="match status" value="1"/>
</dbReference>
<dbReference type="GO" id="GO:0020037">
    <property type="term" value="F:heme binding"/>
    <property type="evidence" value="ECO:0007669"/>
    <property type="project" value="UniProtKB-UniRule"/>
</dbReference>
<dbReference type="FunFam" id="1.10.520.10:FF:000009">
    <property type="entry name" value="Peroxidase"/>
    <property type="match status" value="1"/>
</dbReference>
<dbReference type="GO" id="GO:0005576">
    <property type="term" value="C:extracellular region"/>
    <property type="evidence" value="ECO:0007669"/>
    <property type="project" value="UniProtKB-SubCell"/>
</dbReference>
<comment type="cofactor">
    <cofactor evidence="15 18">
        <name>heme b</name>
        <dbReference type="ChEBI" id="CHEBI:60344"/>
    </cofactor>
    <text evidence="15 18">Binds 1 heme b (iron(II)-protoporphyrin IX) group per subunit.</text>
</comment>
<feature type="binding site" evidence="15">
    <location>
        <position position="244"/>
    </location>
    <ligand>
        <name>Ca(2+)</name>
        <dbReference type="ChEBI" id="CHEBI:29108"/>
        <label>2</label>
    </ligand>
</feature>
<feature type="disulfide bond" evidence="17">
    <location>
        <begin position="122"/>
        <end position="322"/>
    </location>
</feature>
<keyword evidence="8 15" id="KW-0106">Calcium</keyword>
<feature type="binding site" evidence="15">
    <location>
        <position position="73"/>
    </location>
    <ligand>
        <name>Ca(2+)</name>
        <dbReference type="ChEBI" id="CHEBI:29108"/>
        <label>1</label>
    </ligand>
</feature>
<dbReference type="InterPro" id="IPR002016">
    <property type="entry name" value="Haem_peroxidase"/>
</dbReference>
<dbReference type="InterPro" id="IPR010255">
    <property type="entry name" value="Haem_peroxidase_sf"/>
</dbReference>
<dbReference type="InterPro" id="IPR019794">
    <property type="entry name" value="Peroxidases_AS"/>
</dbReference>
<comment type="subcellular location">
    <subcellularLocation>
        <location evidence="18">Secreted</location>
    </subcellularLocation>
</comment>
<evidence type="ECO:0000256" key="15">
    <source>
        <dbReference type="PIRSR" id="PIRSR600823-3"/>
    </source>
</evidence>
<keyword evidence="11 17" id="KW-1015">Disulfide bond</keyword>
<reference evidence="20" key="1">
    <citation type="submission" date="2022-02" db="EMBL/GenBank/DDBJ databases">
        <authorList>
            <person name="Henning P.M."/>
            <person name="McCubbin A.G."/>
            <person name="Shore J.S."/>
        </authorList>
    </citation>
    <scope>NUCLEOTIDE SEQUENCE</scope>
    <source>
        <strain evidence="20">F60SS</strain>
        <tissue evidence="20">Leaves</tissue>
    </source>
</reference>
<feature type="domain" description="Plant heme peroxidase family profile" evidence="19">
    <location>
        <begin position="28"/>
        <end position="326"/>
    </location>
</feature>
<dbReference type="PANTHER" id="PTHR31388">
    <property type="entry name" value="PEROXIDASE 72-RELATED"/>
    <property type="match status" value="1"/>
</dbReference>
<keyword evidence="7 15" id="KW-0479">Metal-binding</keyword>
<feature type="chain" id="PRO_5040540910" description="Peroxidase" evidence="18">
    <location>
        <begin position="28"/>
        <end position="326"/>
    </location>
</feature>
<comment type="caution">
    <text evidence="20">The sequence shown here is derived from an EMBL/GenBank/DDBJ whole genome shotgun (WGS) entry which is preliminary data.</text>
</comment>
<evidence type="ECO:0000259" key="19">
    <source>
        <dbReference type="PROSITE" id="PS50873"/>
    </source>
</evidence>
<evidence type="ECO:0000256" key="13">
    <source>
        <dbReference type="PIRSR" id="PIRSR600823-1"/>
    </source>
</evidence>
<reference evidence="20" key="2">
    <citation type="journal article" date="2023" name="Plants (Basel)">
        <title>Annotation of the Turnera subulata (Passifloraceae) Draft Genome Reveals the S-Locus Evolved after the Divergence of Turneroideae from Passifloroideae in a Stepwise Manner.</title>
        <authorList>
            <person name="Henning P.M."/>
            <person name="Roalson E.H."/>
            <person name="Mir W."/>
            <person name="McCubbin A.G."/>
            <person name="Shore J.S."/>
        </authorList>
    </citation>
    <scope>NUCLEOTIDE SEQUENCE</scope>
    <source>
        <strain evidence="20">F60SS</strain>
    </source>
</reference>
<comment type="function">
    <text evidence="2">Removal of H(2)O(2), oxidation of toxic reductants, biosynthesis and degradation of lignin, suberization, auxin catabolism, response to environmental stresses such as wounding, pathogen attack and oxidative stress. These functions might be dependent on each isozyme/isoform in each plant tissue.</text>
</comment>
<dbReference type="PANTHER" id="PTHR31388:SF147">
    <property type="entry name" value="PEROXIDASE 58"/>
    <property type="match status" value="1"/>
</dbReference>
<evidence type="ECO:0000256" key="4">
    <source>
        <dbReference type="ARBA" id="ARBA00012313"/>
    </source>
</evidence>
<dbReference type="EC" id="1.11.1.7" evidence="4 18"/>
<organism evidence="20 21">
    <name type="scientific">Turnera subulata</name>
    <dbReference type="NCBI Taxonomy" id="218843"/>
    <lineage>
        <taxon>Eukaryota</taxon>
        <taxon>Viridiplantae</taxon>
        <taxon>Streptophyta</taxon>
        <taxon>Embryophyta</taxon>
        <taxon>Tracheophyta</taxon>
        <taxon>Spermatophyta</taxon>
        <taxon>Magnoliopsida</taxon>
        <taxon>eudicotyledons</taxon>
        <taxon>Gunneridae</taxon>
        <taxon>Pentapetalae</taxon>
        <taxon>rosids</taxon>
        <taxon>fabids</taxon>
        <taxon>Malpighiales</taxon>
        <taxon>Passifloraceae</taxon>
        <taxon>Turnera</taxon>
    </lineage>
</organism>
<feature type="binding site" evidence="15">
    <location>
        <position position="75"/>
    </location>
    <ligand>
        <name>Ca(2+)</name>
        <dbReference type="ChEBI" id="CHEBI:29108"/>
        <label>1</label>
    </ligand>
</feature>
<feature type="binding site" evidence="15">
    <location>
        <position position="77"/>
    </location>
    <ligand>
        <name>Ca(2+)</name>
        <dbReference type="ChEBI" id="CHEBI:29108"/>
        <label>1</label>
    </ligand>
</feature>
<dbReference type="PROSITE" id="PS50873">
    <property type="entry name" value="PEROXIDASE_4"/>
    <property type="match status" value="1"/>
</dbReference>
<dbReference type="FunFam" id="1.10.420.10:FF:000001">
    <property type="entry name" value="Peroxidase"/>
    <property type="match status" value="1"/>
</dbReference>
<evidence type="ECO:0000256" key="3">
    <source>
        <dbReference type="ARBA" id="ARBA00006873"/>
    </source>
</evidence>
<dbReference type="Proteomes" id="UP001141552">
    <property type="component" value="Unassembled WGS sequence"/>
</dbReference>
<dbReference type="InterPro" id="IPR019793">
    <property type="entry name" value="Peroxidases_heam-ligand_BS"/>
</dbReference>
<evidence type="ECO:0000256" key="14">
    <source>
        <dbReference type="PIRSR" id="PIRSR600823-2"/>
    </source>
</evidence>
<gene>
    <name evidence="20" type="ORF">Tsubulata_031276</name>
</gene>
<evidence type="ECO:0000313" key="21">
    <source>
        <dbReference type="Proteomes" id="UP001141552"/>
    </source>
</evidence>
<protein>
    <recommendedName>
        <fullName evidence="4 18">Peroxidase</fullName>
        <ecNumber evidence="4 18">1.11.1.7</ecNumber>
    </recommendedName>
</protein>
<dbReference type="PROSITE" id="PS00436">
    <property type="entry name" value="PEROXIDASE_2"/>
    <property type="match status" value="1"/>
</dbReference>
<proteinExistence type="inferred from homology"/>
<evidence type="ECO:0000256" key="1">
    <source>
        <dbReference type="ARBA" id="ARBA00000189"/>
    </source>
</evidence>
<dbReference type="PRINTS" id="PR00461">
    <property type="entry name" value="PLPEROXIDASE"/>
</dbReference>
<comment type="similarity">
    <text evidence="3">Belongs to the peroxidase family. Ascorbate peroxidase subfamily.</text>
</comment>
<feature type="binding site" evidence="15">
    <location>
        <position position="70"/>
    </location>
    <ligand>
        <name>Ca(2+)</name>
        <dbReference type="ChEBI" id="CHEBI:29108"/>
        <label>1</label>
    </ligand>
</feature>
<name>A0A9Q0GJT6_9ROSI</name>
<dbReference type="PROSITE" id="PS00435">
    <property type="entry name" value="PEROXIDASE_1"/>
    <property type="match status" value="1"/>
</dbReference>
<dbReference type="PRINTS" id="PR00458">
    <property type="entry name" value="PEROXIDASE"/>
</dbReference>
<dbReference type="GO" id="GO:0140825">
    <property type="term" value="F:lactoperoxidase activity"/>
    <property type="evidence" value="ECO:0007669"/>
    <property type="project" value="UniProtKB-EC"/>
</dbReference>
<feature type="binding site" evidence="15">
    <location>
        <position position="90"/>
    </location>
    <ligand>
        <name>Ca(2+)</name>
        <dbReference type="ChEBI" id="CHEBI:29108"/>
        <label>1</label>
    </ligand>
</feature>
<accession>A0A9Q0GJT6</accession>
<dbReference type="GO" id="GO:0006979">
    <property type="term" value="P:response to oxidative stress"/>
    <property type="evidence" value="ECO:0007669"/>
    <property type="project" value="UniProtKB-UniRule"/>
</dbReference>
<keyword evidence="18" id="KW-0376">Hydrogen peroxide</keyword>
<dbReference type="SUPFAM" id="SSF48113">
    <property type="entry name" value="Heme-dependent peroxidases"/>
    <property type="match status" value="1"/>
</dbReference>
<keyword evidence="5 18" id="KW-0575">Peroxidase</keyword>